<evidence type="ECO:0000313" key="3">
    <source>
        <dbReference type="Proteomes" id="UP000438991"/>
    </source>
</evidence>
<proteinExistence type="predicted"/>
<evidence type="ECO:0000256" key="1">
    <source>
        <dbReference type="SAM" id="Coils"/>
    </source>
</evidence>
<dbReference type="RefSeq" id="WP_111384595.1">
    <property type="nucleotide sequence ID" value="NZ_NPEW01000047.1"/>
</dbReference>
<protein>
    <submittedName>
        <fullName evidence="2">Uncharacterized protein</fullName>
    </submittedName>
</protein>
<dbReference type="AlphaFoldDB" id="A0A327KB89"/>
<accession>A0A327KB89</accession>
<dbReference type="EMBL" id="WNKV01000029">
    <property type="protein sequence ID" value="MTW19331.1"/>
    <property type="molecule type" value="Genomic_DNA"/>
</dbReference>
<feature type="coiled-coil region" evidence="1">
    <location>
        <begin position="19"/>
        <end position="46"/>
    </location>
</feature>
<dbReference type="Proteomes" id="UP000438991">
    <property type="component" value="Unassembled WGS sequence"/>
</dbReference>
<name>A0A327KB89_9BRAD</name>
<gene>
    <name evidence="2" type="ORF">GJ689_24370</name>
</gene>
<reference evidence="2 3" key="1">
    <citation type="submission" date="2019-11" db="EMBL/GenBank/DDBJ databases">
        <title>Whole-genome sequence of Rhodoplanes serenus DSM 18633, type strain.</title>
        <authorList>
            <person name="Kyndt J.A."/>
            <person name="Meyer T.E."/>
        </authorList>
    </citation>
    <scope>NUCLEOTIDE SEQUENCE [LARGE SCALE GENOMIC DNA]</scope>
    <source>
        <strain evidence="2 3">DSM 18633</strain>
    </source>
</reference>
<comment type="caution">
    <text evidence="2">The sequence shown here is derived from an EMBL/GenBank/DDBJ whole genome shotgun (WGS) entry which is preliminary data.</text>
</comment>
<keyword evidence="1" id="KW-0175">Coiled coil</keyword>
<evidence type="ECO:0000313" key="2">
    <source>
        <dbReference type="EMBL" id="MTW19331.1"/>
    </source>
</evidence>
<organism evidence="2 3">
    <name type="scientific">Rhodoplanes serenus</name>
    <dbReference type="NCBI Taxonomy" id="200615"/>
    <lineage>
        <taxon>Bacteria</taxon>
        <taxon>Pseudomonadati</taxon>
        <taxon>Pseudomonadota</taxon>
        <taxon>Alphaproteobacteria</taxon>
        <taxon>Hyphomicrobiales</taxon>
        <taxon>Nitrobacteraceae</taxon>
        <taxon>Rhodoplanes</taxon>
    </lineage>
</organism>
<sequence>MTDQPVELDKHRGMIAQQATELRRLRTDVEANAKALREREQALESHLLASPAQSWVEAAEKAHYLLSLFATTPAAMDPRRQRLIADVLKDFAVLSDGAVG</sequence>